<reference evidence="13" key="1">
    <citation type="submission" date="2024-04" db="UniProtKB">
        <authorList>
            <consortium name="EnsemblMetazoa"/>
        </authorList>
    </citation>
    <scope>IDENTIFICATION</scope>
    <source>
        <strain evidence="13">EBRO</strain>
    </source>
</reference>
<feature type="binding site" evidence="10">
    <location>
        <position position="495"/>
    </location>
    <ligand>
        <name>Zn(2+)</name>
        <dbReference type="ChEBI" id="CHEBI:29105"/>
        <note>catalytic</note>
    </ligand>
</feature>
<dbReference type="Pfam" id="PF13688">
    <property type="entry name" value="Reprolysin_5"/>
    <property type="match status" value="1"/>
</dbReference>
<dbReference type="AlphaFoldDB" id="A0AAG5DVM9"/>
<accession>A0AAG5DVM9</accession>
<dbReference type="GO" id="GO:0031012">
    <property type="term" value="C:extracellular matrix"/>
    <property type="evidence" value="ECO:0007669"/>
    <property type="project" value="TreeGrafter"/>
</dbReference>
<dbReference type="InterPro" id="IPR050439">
    <property type="entry name" value="ADAMTS_ADAMTS-like"/>
</dbReference>
<dbReference type="EnsemblMetazoa" id="ENSAATROPT017486">
    <property type="protein sequence ID" value="ENSAATROPP015442"/>
    <property type="gene ID" value="ENSAATROPG014293"/>
</dbReference>
<dbReference type="PANTHER" id="PTHR13723">
    <property type="entry name" value="ADAMTS A DISINTEGRIN AND METALLOPROTEASE WITH THROMBOSPONDIN MOTIFS PROTEASE"/>
    <property type="match status" value="1"/>
</dbReference>
<feature type="binding site" evidence="10">
    <location>
        <position position="491"/>
    </location>
    <ligand>
        <name>Zn(2+)</name>
        <dbReference type="ChEBI" id="CHEBI:29105"/>
        <note>catalytic</note>
    </ligand>
</feature>
<dbReference type="Gene3D" id="2.20.100.10">
    <property type="entry name" value="Thrombospondin type-1 (TSP1) repeat"/>
    <property type="match status" value="1"/>
</dbReference>
<keyword evidence="6 10" id="KW-0862">Zinc</keyword>
<feature type="compositionally biased region" description="Polar residues" evidence="11">
    <location>
        <begin position="873"/>
        <end position="883"/>
    </location>
</feature>
<dbReference type="PROSITE" id="PS50215">
    <property type="entry name" value="ADAM_MEPRO"/>
    <property type="match status" value="1"/>
</dbReference>
<evidence type="ECO:0000256" key="3">
    <source>
        <dbReference type="ARBA" id="ARBA00022670"/>
    </source>
</evidence>
<dbReference type="Pfam" id="PF17771">
    <property type="entry name" value="ADAMTS_CR_2"/>
    <property type="match status" value="1"/>
</dbReference>
<evidence type="ECO:0000256" key="4">
    <source>
        <dbReference type="ARBA" id="ARBA00022723"/>
    </source>
</evidence>
<keyword evidence="4 10" id="KW-0479">Metal-binding</keyword>
<evidence type="ECO:0000259" key="12">
    <source>
        <dbReference type="PROSITE" id="PS50215"/>
    </source>
</evidence>
<comment type="caution">
    <text evidence="10">Lacks conserved residue(s) required for the propagation of feature annotation.</text>
</comment>
<keyword evidence="8" id="KW-1015">Disulfide bond</keyword>
<dbReference type="PROSITE" id="PS51257">
    <property type="entry name" value="PROKAR_LIPOPROTEIN"/>
    <property type="match status" value="1"/>
</dbReference>
<dbReference type="Gene3D" id="3.40.1620.60">
    <property type="match status" value="1"/>
</dbReference>
<evidence type="ECO:0000313" key="13">
    <source>
        <dbReference type="EnsemblMetazoa" id="ENSAATROPP015442"/>
    </source>
</evidence>
<evidence type="ECO:0000256" key="10">
    <source>
        <dbReference type="PROSITE-ProRule" id="PRU00276"/>
    </source>
</evidence>
<keyword evidence="14" id="KW-1185">Reference proteome</keyword>
<evidence type="ECO:0000313" key="14">
    <source>
        <dbReference type="Proteomes" id="UP000075880"/>
    </source>
</evidence>
<evidence type="ECO:0000256" key="11">
    <source>
        <dbReference type="SAM" id="MobiDB-lite"/>
    </source>
</evidence>
<evidence type="ECO:0000256" key="5">
    <source>
        <dbReference type="ARBA" id="ARBA00022801"/>
    </source>
</evidence>
<evidence type="ECO:0000256" key="8">
    <source>
        <dbReference type="ARBA" id="ARBA00023157"/>
    </source>
</evidence>
<dbReference type="GO" id="GO:0030198">
    <property type="term" value="P:extracellular matrix organization"/>
    <property type="evidence" value="ECO:0007669"/>
    <property type="project" value="TreeGrafter"/>
</dbReference>
<name>A0AAG5DVM9_ANOAO</name>
<feature type="region of interest" description="Disordered" evidence="11">
    <location>
        <begin position="873"/>
        <end position="892"/>
    </location>
</feature>
<proteinExistence type="predicted"/>
<feature type="active site" evidence="10">
    <location>
        <position position="492"/>
    </location>
</feature>
<sequence length="892" mass="98523">MRSCATDLIYHSVPSACAAGGCSNCVTRVQNFKLPQRPFKTTGRAEFLRQSHPGAASRRFAGVHAQCSVGFCVLEKCSKVARKMVRARVTIGAFLLALTAGTIVGKSAEPRKQPEQLFAERLGPAERMQYFGGESESGWPYFELVDVDVRHPHDGDGDVQDLNLSFSFRDEPIVLRLKPNRVLTNTPVTVLTTAQERVTKRFDADGRAGDLVAHYVHNDGNTTAALSSNGDDKFSGIILHNSGPLEIMPLDPGVLDLQPISVFRRPHLVKKLNVQSSSDVTYELVRRRTHSEIHLLGDTLGQKNYSSTELEELDARDARNRSAPSRYGRPVLELAVFFDEAAYSTFAPYLDHSDAALRDFLLAYINGIQALYHHPSLGQGVDVSLVYLELMRNQPPEMPHYGGERNLLLDSFCAYQSALNQGRWDMGLYLSGLDFYFVDNGRRSGGTMGLATVGGVCLSDYACVIAEFGARNVFGKPYPSSGFTSVFVAAHEIGHNLGMHHDSVGNGCPKDGFVMSPSRGTQGETTWSTCSADVISQLNWAGCLFETAAKRDQGYDTSKFYDNPGQVWTAKKQCEVLLTDKDAILASTGQPDICQNLRCRTPHRTGFYFAGPALEGTDCGDSKWCHGGKCVKQKKKPTNATPGGWSEWMDGDCISGCLEQSRGYQRRTRRCDNPPPVNTDQGCEGVALDVAVCDDQPLCRSNREPVQFYASRRCKEFSQLLPRLDQAGRGIQGPYDSKRLWMSCAIYCKRADSDAYYAPRFDLNDLGVDSYFPDGTLCHQESGTNYYCQQHHCLPENFKTSKISIWSITEDIPVAGNAIPMSSHFLDSAILNYLSLDRNITPLTSTWALKPDQLPNDDQWVDQDYLDLTGNFKTSGMDGTQENPPDEAPVAG</sequence>
<feature type="domain" description="Peptidase M12B" evidence="12">
    <location>
        <begin position="330"/>
        <end position="538"/>
    </location>
</feature>
<dbReference type="InterPro" id="IPR001590">
    <property type="entry name" value="Peptidase_M12B"/>
</dbReference>
<keyword evidence="5" id="KW-0378">Hydrolase</keyword>
<keyword evidence="2" id="KW-0964">Secreted</keyword>
<dbReference type="GO" id="GO:0046872">
    <property type="term" value="F:metal ion binding"/>
    <property type="evidence" value="ECO:0007669"/>
    <property type="project" value="UniProtKB-KW"/>
</dbReference>
<dbReference type="SUPFAM" id="SSF55486">
    <property type="entry name" value="Metalloproteases ('zincins'), catalytic domain"/>
    <property type="match status" value="1"/>
</dbReference>
<dbReference type="InterPro" id="IPR000884">
    <property type="entry name" value="TSP1_rpt"/>
</dbReference>
<evidence type="ECO:0000256" key="6">
    <source>
        <dbReference type="ARBA" id="ARBA00022833"/>
    </source>
</evidence>
<dbReference type="InterPro" id="IPR024079">
    <property type="entry name" value="MetalloPept_cat_dom_sf"/>
</dbReference>
<evidence type="ECO:0000256" key="1">
    <source>
        <dbReference type="ARBA" id="ARBA00004613"/>
    </source>
</evidence>
<evidence type="ECO:0000256" key="7">
    <source>
        <dbReference type="ARBA" id="ARBA00023049"/>
    </source>
</evidence>
<dbReference type="GO" id="GO:0005576">
    <property type="term" value="C:extracellular region"/>
    <property type="evidence" value="ECO:0007669"/>
    <property type="project" value="UniProtKB-SubCell"/>
</dbReference>
<evidence type="ECO:0000256" key="9">
    <source>
        <dbReference type="ARBA" id="ARBA00023180"/>
    </source>
</evidence>
<keyword evidence="3" id="KW-0645">Protease</keyword>
<evidence type="ECO:0000256" key="2">
    <source>
        <dbReference type="ARBA" id="ARBA00022525"/>
    </source>
</evidence>
<keyword evidence="7" id="KW-0482">Metalloprotease</keyword>
<feature type="binding site" evidence="10">
    <location>
        <position position="501"/>
    </location>
    <ligand>
        <name>Zn(2+)</name>
        <dbReference type="ChEBI" id="CHEBI:29105"/>
        <note>catalytic</note>
    </ligand>
</feature>
<dbReference type="InterPro" id="IPR041645">
    <property type="entry name" value="ADAMTS_CR_2"/>
</dbReference>
<dbReference type="InterPro" id="IPR036383">
    <property type="entry name" value="TSP1_rpt_sf"/>
</dbReference>
<keyword evidence="9" id="KW-0325">Glycoprotein</keyword>
<dbReference type="Gene3D" id="3.40.390.10">
    <property type="entry name" value="Collagenase (Catalytic Domain)"/>
    <property type="match status" value="1"/>
</dbReference>
<protein>
    <recommendedName>
        <fullName evidence="12">Peptidase M12B domain-containing protein</fullName>
    </recommendedName>
</protein>
<dbReference type="PANTHER" id="PTHR13723:SF294">
    <property type="entry name" value="A DISINTEGRIN AND METALLOPROTEINASE WITH THROMBOSPONDIN MOTIFS 7-LIKE PROTEIN"/>
    <property type="match status" value="1"/>
</dbReference>
<dbReference type="GO" id="GO:0004222">
    <property type="term" value="F:metalloendopeptidase activity"/>
    <property type="evidence" value="ECO:0007669"/>
    <property type="project" value="InterPro"/>
</dbReference>
<dbReference type="PROSITE" id="PS50092">
    <property type="entry name" value="TSP1"/>
    <property type="match status" value="1"/>
</dbReference>
<organism evidence="13 14">
    <name type="scientific">Anopheles atroparvus</name>
    <name type="common">European mosquito</name>
    <dbReference type="NCBI Taxonomy" id="41427"/>
    <lineage>
        <taxon>Eukaryota</taxon>
        <taxon>Metazoa</taxon>
        <taxon>Ecdysozoa</taxon>
        <taxon>Arthropoda</taxon>
        <taxon>Hexapoda</taxon>
        <taxon>Insecta</taxon>
        <taxon>Pterygota</taxon>
        <taxon>Neoptera</taxon>
        <taxon>Endopterygota</taxon>
        <taxon>Diptera</taxon>
        <taxon>Nematocera</taxon>
        <taxon>Culicoidea</taxon>
        <taxon>Culicidae</taxon>
        <taxon>Anophelinae</taxon>
        <taxon>Anopheles</taxon>
    </lineage>
</organism>
<comment type="subcellular location">
    <subcellularLocation>
        <location evidence="1">Secreted</location>
    </subcellularLocation>
</comment>
<dbReference type="Proteomes" id="UP000075880">
    <property type="component" value="Unassembled WGS sequence"/>
</dbReference>
<dbReference type="GO" id="GO:0006508">
    <property type="term" value="P:proteolysis"/>
    <property type="evidence" value="ECO:0007669"/>
    <property type="project" value="UniProtKB-KW"/>
</dbReference>